<dbReference type="EMBL" id="JAIQCV010000008">
    <property type="protein sequence ID" value="KAH1072035.1"/>
    <property type="molecule type" value="Genomic_DNA"/>
</dbReference>
<comment type="caution">
    <text evidence="3">The sequence shown here is derived from an EMBL/GenBank/DDBJ whole genome shotgun (WGS) entry which is preliminary data.</text>
</comment>
<evidence type="ECO:0008006" key="5">
    <source>
        <dbReference type="Google" id="ProtNLM"/>
    </source>
</evidence>
<protein>
    <recommendedName>
        <fullName evidence="5">Secreted protein</fullName>
    </recommendedName>
</protein>
<feature type="region of interest" description="Disordered" evidence="1">
    <location>
        <begin position="56"/>
        <end position="97"/>
    </location>
</feature>
<evidence type="ECO:0000256" key="1">
    <source>
        <dbReference type="SAM" id="MobiDB-lite"/>
    </source>
</evidence>
<feature type="signal peptide" evidence="2">
    <location>
        <begin position="1"/>
        <end position="17"/>
    </location>
</feature>
<keyword evidence="4" id="KW-1185">Reference proteome</keyword>
<dbReference type="Proteomes" id="UP000828251">
    <property type="component" value="Unassembled WGS sequence"/>
</dbReference>
<feature type="chain" id="PRO_5039588762" description="Secreted protein" evidence="2">
    <location>
        <begin position="18"/>
        <end position="97"/>
    </location>
</feature>
<keyword evidence="2" id="KW-0732">Signal</keyword>
<reference evidence="3 4" key="1">
    <citation type="journal article" date="2021" name="Plant Biotechnol. J.">
        <title>Multi-omics assisted identification of the key and species-specific regulatory components of drought-tolerant mechanisms in Gossypium stocksii.</title>
        <authorList>
            <person name="Yu D."/>
            <person name="Ke L."/>
            <person name="Zhang D."/>
            <person name="Wu Y."/>
            <person name="Sun Y."/>
            <person name="Mei J."/>
            <person name="Sun J."/>
            <person name="Sun Y."/>
        </authorList>
    </citation>
    <scope>NUCLEOTIDE SEQUENCE [LARGE SCALE GENOMIC DNA]</scope>
    <source>
        <strain evidence="4">cv. E1</strain>
        <tissue evidence="3">Leaf</tissue>
    </source>
</reference>
<gene>
    <name evidence="3" type="ORF">J1N35_024363</name>
</gene>
<evidence type="ECO:0000256" key="2">
    <source>
        <dbReference type="SAM" id="SignalP"/>
    </source>
</evidence>
<dbReference type="AlphaFoldDB" id="A0A9D3V4Y7"/>
<proteinExistence type="predicted"/>
<name>A0A9D3V4Y7_9ROSI</name>
<evidence type="ECO:0000313" key="3">
    <source>
        <dbReference type="EMBL" id="KAH1072035.1"/>
    </source>
</evidence>
<feature type="compositionally biased region" description="Basic residues" evidence="1">
    <location>
        <begin position="69"/>
        <end position="78"/>
    </location>
</feature>
<organism evidence="3 4">
    <name type="scientific">Gossypium stocksii</name>
    <dbReference type="NCBI Taxonomy" id="47602"/>
    <lineage>
        <taxon>Eukaryota</taxon>
        <taxon>Viridiplantae</taxon>
        <taxon>Streptophyta</taxon>
        <taxon>Embryophyta</taxon>
        <taxon>Tracheophyta</taxon>
        <taxon>Spermatophyta</taxon>
        <taxon>Magnoliopsida</taxon>
        <taxon>eudicotyledons</taxon>
        <taxon>Gunneridae</taxon>
        <taxon>Pentapetalae</taxon>
        <taxon>rosids</taxon>
        <taxon>malvids</taxon>
        <taxon>Malvales</taxon>
        <taxon>Malvaceae</taxon>
        <taxon>Malvoideae</taxon>
        <taxon>Gossypium</taxon>
    </lineage>
</organism>
<sequence length="97" mass="10808">MAVNLALLAACVWCMSARLDSDTYFCSIRSEDFVCWSIHGLIDVFHVVNRKMVSCSNGPKKLPPLDRGNKRRAPRAPRARLSQPTISMRASGKDLAM</sequence>
<evidence type="ECO:0000313" key="4">
    <source>
        <dbReference type="Proteomes" id="UP000828251"/>
    </source>
</evidence>
<accession>A0A9D3V4Y7</accession>